<comment type="caution">
    <text evidence="1">The sequence shown here is derived from an EMBL/GenBank/DDBJ whole genome shotgun (WGS) entry which is preliminary data.</text>
</comment>
<sequence length="129" mass="14613">MPAITLQQLSWTCGIIAIECARTLIAIACFTQGAAASSNALDWALLFQQQEGDEMQNTQVPERQSISFWVHAIDSHLSNDPLPQEEMLPFQLLQAPLQPTMILHLTMTMCLKTTLWPKTMLYHKTYTSY</sequence>
<evidence type="ECO:0000313" key="1">
    <source>
        <dbReference type="EMBL" id="KAH6603101.1"/>
    </source>
</evidence>
<accession>A0A9P8QDM7</accession>
<evidence type="ECO:0000313" key="2">
    <source>
        <dbReference type="Proteomes" id="UP000827724"/>
    </source>
</evidence>
<dbReference type="EMBL" id="JAIWOZ010000044">
    <property type="protein sequence ID" value="KAH6603101.1"/>
    <property type="molecule type" value="Genomic_DNA"/>
</dbReference>
<gene>
    <name evidence="1" type="ORF">Trco_008542</name>
</gene>
<protein>
    <submittedName>
        <fullName evidence="1">Uncharacterized protein</fullName>
    </submittedName>
</protein>
<keyword evidence="2" id="KW-1185">Reference proteome</keyword>
<organism evidence="1 2">
    <name type="scientific">Trichoderma cornu-damae</name>
    <dbReference type="NCBI Taxonomy" id="654480"/>
    <lineage>
        <taxon>Eukaryota</taxon>
        <taxon>Fungi</taxon>
        <taxon>Dikarya</taxon>
        <taxon>Ascomycota</taxon>
        <taxon>Pezizomycotina</taxon>
        <taxon>Sordariomycetes</taxon>
        <taxon>Hypocreomycetidae</taxon>
        <taxon>Hypocreales</taxon>
        <taxon>Hypocreaceae</taxon>
        <taxon>Trichoderma</taxon>
    </lineage>
</organism>
<name>A0A9P8QDM7_9HYPO</name>
<proteinExistence type="predicted"/>
<dbReference type="Proteomes" id="UP000827724">
    <property type="component" value="Unassembled WGS sequence"/>
</dbReference>
<dbReference type="AlphaFoldDB" id="A0A9P8QDM7"/>
<reference evidence="1" key="1">
    <citation type="submission" date="2021-08" db="EMBL/GenBank/DDBJ databases">
        <title>Chromosome-Level Trichoderma cornu-damae using Hi-C Data.</title>
        <authorList>
            <person name="Kim C.S."/>
        </authorList>
    </citation>
    <scope>NUCLEOTIDE SEQUENCE</scope>
    <source>
        <strain evidence="1">KA19-0412C</strain>
    </source>
</reference>